<dbReference type="KEGG" id="vni:VIBNI_B0407"/>
<dbReference type="GO" id="GO:0016787">
    <property type="term" value="F:hydrolase activity"/>
    <property type="evidence" value="ECO:0007669"/>
    <property type="project" value="TreeGrafter"/>
</dbReference>
<dbReference type="STRING" id="28173.VIBNI_B0407"/>
<dbReference type="Proteomes" id="UP000016895">
    <property type="component" value="Chromosome 2"/>
</dbReference>
<dbReference type="PANTHER" id="PTHR31885">
    <property type="entry name" value="GH04784P"/>
    <property type="match status" value="1"/>
</dbReference>
<keyword evidence="5 6" id="KW-0472">Membrane</keyword>
<keyword evidence="4 6" id="KW-1133">Transmembrane helix</keyword>
<feature type="transmembrane region" description="Helical" evidence="6">
    <location>
        <begin position="46"/>
        <end position="67"/>
    </location>
</feature>
<feature type="transmembrane region" description="Helical" evidence="6">
    <location>
        <begin position="155"/>
        <end position="175"/>
    </location>
</feature>
<comment type="similarity">
    <text evidence="2">Belongs to the TMEM86 family.</text>
</comment>
<keyword evidence="8" id="KW-1185">Reference proteome</keyword>
<evidence type="ECO:0000256" key="2">
    <source>
        <dbReference type="ARBA" id="ARBA00007375"/>
    </source>
</evidence>
<keyword evidence="3 6" id="KW-0812">Transmembrane</keyword>
<name>U4KBM5_9VIBR</name>
<dbReference type="eggNOG" id="COG3714">
    <property type="taxonomic scope" value="Bacteria"/>
</dbReference>
<comment type="subcellular location">
    <subcellularLocation>
        <location evidence="1">Membrane</location>
        <topology evidence="1">Multi-pass membrane protein</topology>
    </subcellularLocation>
</comment>
<feature type="transmembrane region" description="Helical" evidence="6">
    <location>
        <begin position="130"/>
        <end position="149"/>
    </location>
</feature>
<protein>
    <recommendedName>
        <fullName evidence="9">YhhN-like protein</fullName>
    </recommendedName>
</protein>
<evidence type="ECO:0000313" key="7">
    <source>
        <dbReference type="EMBL" id="CCO60222.1"/>
    </source>
</evidence>
<evidence type="ECO:0000313" key="8">
    <source>
        <dbReference type="Proteomes" id="UP000016895"/>
    </source>
</evidence>
<evidence type="ECO:0000256" key="6">
    <source>
        <dbReference type="SAM" id="Phobius"/>
    </source>
</evidence>
<evidence type="ECO:0000256" key="4">
    <source>
        <dbReference type="ARBA" id="ARBA00022989"/>
    </source>
</evidence>
<dbReference type="GeneID" id="97543517"/>
<evidence type="ECO:0000256" key="5">
    <source>
        <dbReference type="ARBA" id="ARBA00023136"/>
    </source>
</evidence>
<gene>
    <name evidence="7" type="ORF">VIBNI_B0407</name>
</gene>
<dbReference type="PATRIC" id="fig|1260221.3.peg.4083"/>
<feature type="transmembrane region" description="Helical" evidence="6">
    <location>
        <begin position="187"/>
        <end position="205"/>
    </location>
</feature>
<reference evidence="7 8" key="1">
    <citation type="journal article" date="2013" name="ISME J.">
        <title>Comparative genomics of pathogenic lineages of Vibrio nigripulchritudo identifies virulence-associated traits.</title>
        <authorList>
            <person name="Goudenege D."/>
            <person name="Labreuche Y."/>
            <person name="Krin E."/>
            <person name="Ansquer D."/>
            <person name="Mangenot S."/>
            <person name="Calteau A."/>
            <person name="Medigue C."/>
            <person name="Mazel D."/>
            <person name="Polz M.F."/>
            <person name="Le Roux F."/>
        </authorList>
    </citation>
    <scope>NUCLEOTIDE SEQUENCE [LARGE SCALE GENOMIC DNA]</scope>
    <source>
        <strain evidence="8">SnF1</strain>
    </source>
</reference>
<accession>U4KBM5</accession>
<proteinExistence type="inferred from homology"/>
<dbReference type="Pfam" id="PF07947">
    <property type="entry name" value="YhhN"/>
    <property type="match status" value="1"/>
</dbReference>
<dbReference type="PANTHER" id="PTHR31885:SF6">
    <property type="entry name" value="GH04784P"/>
    <property type="match status" value="1"/>
</dbReference>
<evidence type="ECO:0008006" key="9">
    <source>
        <dbReference type="Google" id="ProtNLM"/>
    </source>
</evidence>
<organism evidence="7 8">
    <name type="scientific">Vibrio nigripulchritudo</name>
    <dbReference type="NCBI Taxonomy" id="28173"/>
    <lineage>
        <taxon>Bacteria</taxon>
        <taxon>Pseudomonadati</taxon>
        <taxon>Pseudomonadota</taxon>
        <taxon>Gammaproteobacteria</taxon>
        <taxon>Vibrionales</taxon>
        <taxon>Vibrionaceae</taxon>
        <taxon>Vibrio</taxon>
    </lineage>
</organism>
<evidence type="ECO:0000256" key="1">
    <source>
        <dbReference type="ARBA" id="ARBA00004141"/>
    </source>
</evidence>
<dbReference type="InterPro" id="IPR012506">
    <property type="entry name" value="TMEM86B-like"/>
</dbReference>
<sequence length="207" mass="22933">MTWSFALLAAVIHLFTLSKARSWAFYLSKPLPVICFLVLAATHSETYPFAWLIAFGLAFSAIGDVFLMQPKDRFIAGLVSFFIAHVAYGCAFWSLIEGSMTAWLPAVLFSAGIMVYLLLLPSLGKLKLPVAFYILVIVQMTWAAGAWWLQDHSLAAKAAFVGAIVFMVSDLVLAMDRFRSAGRYAQQILMTSYYGAQALITYSLVVY</sequence>
<dbReference type="RefSeq" id="WP_022560857.1">
    <property type="nucleotide sequence ID" value="NC_022543.1"/>
</dbReference>
<dbReference type="GO" id="GO:0016020">
    <property type="term" value="C:membrane"/>
    <property type="evidence" value="ECO:0007669"/>
    <property type="project" value="UniProtKB-SubCell"/>
</dbReference>
<feature type="transmembrane region" description="Helical" evidence="6">
    <location>
        <begin position="74"/>
        <end position="96"/>
    </location>
</feature>
<dbReference type="AlphaFoldDB" id="U4KBM5"/>
<feature type="transmembrane region" description="Helical" evidence="6">
    <location>
        <begin position="102"/>
        <end position="123"/>
    </location>
</feature>
<dbReference type="EMBL" id="FO203527">
    <property type="protein sequence ID" value="CCO60222.1"/>
    <property type="molecule type" value="Genomic_DNA"/>
</dbReference>
<dbReference type="OrthoDB" id="5592477at2"/>
<evidence type="ECO:0000256" key="3">
    <source>
        <dbReference type="ARBA" id="ARBA00022692"/>
    </source>
</evidence>